<evidence type="ECO:0000313" key="3">
    <source>
        <dbReference type="Proteomes" id="UP000217790"/>
    </source>
</evidence>
<dbReference type="AlphaFoldDB" id="A0A2H3E4X6"/>
<evidence type="ECO:0008006" key="4">
    <source>
        <dbReference type="Google" id="ProtNLM"/>
    </source>
</evidence>
<dbReference type="OMA" id="NDRRCGN"/>
<name>A0A2H3E4X6_ARMGA</name>
<gene>
    <name evidence="2" type="ORF">ARMGADRAFT_1060399</name>
</gene>
<evidence type="ECO:0000256" key="1">
    <source>
        <dbReference type="SAM" id="MobiDB-lite"/>
    </source>
</evidence>
<dbReference type="Proteomes" id="UP000217790">
    <property type="component" value="Unassembled WGS sequence"/>
</dbReference>
<accession>A0A2H3E4X6</accession>
<dbReference type="STRING" id="47427.A0A2H3E4X6"/>
<protein>
    <recommendedName>
        <fullName evidence="4">Protein kinase domain-containing protein</fullName>
    </recommendedName>
</protein>
<feature type="compositionally biased region" description="Polar residues" evidence="1">
    <location>
        <begin position="15"/>
        <end position="30"/>
    </location>
</feature>
<dbReference type="Gene3D" id="1.10.510.10">
    <property type="entry name" value="Transferase(Phosphotransferase) domain 1"/>
    <property type="match status" value="1"/>
</dbReference>
<dbReference type="InParanoid" id="A0A2H3E4X6"/>
<keyword evidence="3" id="KW-1185">Reference proteome</keyword>
<dbReference type="SUPFAM" id="SSF56112">
    <property type="entry name" value="Protein kinase-like (PK-like)"/>
    <property type="match status" value="1"/>
</dbReference>
<feature type="compositionally biased region" description="Acidic residues" evidence="1">
    <location>
        <begin position="388"/>
        <end position="398"/>
    </location>
</feature>
<feature type="region of interest" description="Disordered" evidence="1">
    <location>
        <begin position="388"/>
        <end position="407"/>
    </location>
</feature>
<organism evidence="2 3">
    <name type="scientific">Armillaria gallica</name>
    <name type="common">Bulbous honey fungus</name>
    <name type="synonym">Armillaria bulbosa</name>
    <dbReference type="NCBI Taxonomy" id="47427"/>
    <lineage>
        <taxon>Eukaryota</taxon>
        <taxon>Fungi</taxon>
        <taxon>Dikarya</taxon>
        <taxon>Basidiomycota</taxon>
        <taxon>Agaricomycotina</taxon>
        <taxon>Agaricomycetes</taxon>
        <taxon>Agaricomycetidae</taxon>
        <taxon>Agaricales</taxon>
        <taxon>Marasmiineae</taxon>
        <taxon>Physalacriaceae</taxon>
        <taxon>Armillaria</taxon>
    </lineage>
</organism>
<dbReference type="InterPro" id="IPR011009">
    <property type="entry name" value="Kinase-like_dom_sf"/>
</dbReference>
<proteinExistence type="predicted"/>
<dbReference type="OrthoDB" id="2916091at2759"/>
<dbReference type="EMBL" id="KZ293648">
    <property type="protein sequence ID" value="PBK98772.1"/>
    <property type="molecule type" value="Genomic_DNA"/>
</dbReference>
<feature type="region of interest" description="Disordered" evidence="1">
    <location>
        <begin position="8"/>
        <end position="30"/>
    </location>
</feature>
<evidence type="ECO:0000313" key="2">
    <source>
        <dbReference type="EMBL" id="PBK98772.1"/>
    </source>
</evidence>
<reference evidence="3" key="1">
    <citation type="journal article" date="2017" name="Nat. Ecol. Evol.">
        <title>Genome expansion and lineage-specific genetic innovations in the forest pathogenic fungi Armillaria.</title>
        <authorList>
            <person name="Sipos G."/>
            <person name="Prasanna A.N."/>
            <person name="Walter M.C."/>
            <person name="O'Connor E."/>
            <person name="Balint B."/>
            <person name="Krizsan K."/>
            <person name="Kiss B."/>
            <person name="Hess J."/>
            <person name="Varga T."/>
            <person name="Slot J."/>
            <person name="Riley R."/>
            <person name="Boka B."/>
            <person name="Rigling D."/>
            <person name="Barry K."/>
            <person name="Lee J."/>
            <person name="Mihaltcheva S."/>
            <person name="LaButti K."/>
            <person name="Lipzen A."/>
            <person name="Waldron R."/>
            <person name="Moloney N.M."/>
            <person name="Sperisen C."/>
            <person name="Kredics L."/>
            <person name="Vagvoelgyi C."/>
            <person name="Patrignani A."/>
            <person name="Fitzpatrick D."/>
            <person name="Nagy I."/>
            <person name="Doyle S."/>
            <person name="Anderson J.B."/>
            <person name="Grigoriev I.V."/>
            <person name="Gueldener U."/>
            <person name="Muensterkoetter M."/>
            <person name="Nagy L.G."/>
        </authorList>
    </citation>
    <scope>NUCLEOTIDE SEQUENCE [LARGE SCALE GENOMIC DNA]</scope>
    <source>
        <strain evidence="3">Ar21-2</strain>
    </source>
</reference>
<sequence>MLRFAAAFPSRSRSHVQTSTHRLNSRSHTAEASQSLVNTIYSPGARLILEFTPANSNTGQKLPVTIERTFVPFTSAVVLLVQPLNGPFPSKMILKLNDRRCGNRGYDSSDLPWHPSIEPILYKNLCEILRGARENGFKCLGGTEPRYGIVRTEGWEKEIEVWGEKTRAWRTEVRVYHLLQSLQGTVIPRFFGTVKLPLQAPPAMHAVTDFVPGMLLEYFDAPSLEDVEVGVDVTTTEAECISQNVLAAYRCIADLDCVEHWDIRLGNILLRPDHTPSIIDFGHSVLREEPRHTKLWRVPGSGDMKEIRRRLLSRDAGALPWRVAETPYTQEIYNKHLIPGVLNEIAQELDPAERDARFERMPVKDEFDNYWRVKTGIKVRTQLDDGWSLEDTEDDENEVERTSVDAQ</sequence>